<feature type="transmembrane region" description="Helical" evidence="1">
    <location>
        <begin position="222"/>
        <end position="243"/>
    </location>
</feature>
<feature type="transmembrane region" description="Helical" evidence="1">
    <location>
        <begin position="141"/>
        <end position="159"/>
    </location>
</feature>
<feature type="transmembrane region" description="Helical" evidence="1">
    <location>
        <begin position="255"/>
        <end position="278"/>
    </location>
</feature>
<feature type="domain" description="CAAX prenyl protease 2/Lysostaphin resistance protein A-like" evidence="2">
    <location>
        <begin position="145"/>
        <end position="227"/>
    </location>
</feature>
<keyword evidence="1" id="KW-1133">Transmembrane helix</keyword>
<dbReference type="GO" id="GO:0008233">
    <property type="term" value="F:peptidase activity"/>
    <property type="evidence" value="ECO:0007669"/>
    <property type="project" value="UniProtKB-KW"/>
</dbReference>
<evidence type="ECO:0000313" key="4">
    <source>
        <dbReference type="Proteomes" id="UP001210339"/>
    </source>
</evidence>
<dbReference type="EC" id="3.4.-.-" evidence="3"/>
<keyword evidence="3" id="KW-0645">Protease</keyword>
<evidence type="ECO:0000313" key="3">
    <source>
        <dbReference type="EMBL" id="WBW49603.1"/>
    </source>
</evidence>
<keyword evidence="1" id="KW-0472">Membrane</keyword>
<dbReference type="PANTHER" id="PTHR43592:SF15">
    <property type="entry name" value="CAAX AMINO TERMINAL PROTEASE FAMILY PROTEIN"/>
    <property type="match status" value="1"/>
</dbReference>
<dbReference type="PANTHER" id="PTHR43592">
    <property type="entry name" value="CAAX AMINO TERMINAL PROTEASE"/>
    <property type="match status" value="1"/>
</dbReference>
<feature type="transmembrane region" description="Helical" evidence="1">
    <location>
        <begin position="305"/>
        <end position="324"/>
    </location>
</feature>
<protein>
    <submittedName>
        <fullName evidence="3">CPBP family glutamic-type intramembrane protease</fullName>
        <ecNumber evidence="3">3.4.-.-</ecNumber>
    </submittedName>
</protein>
<keyword evidence="1" id="KW-0812">Transmembrane</keyword>
<dbReference type="GO" id="GO:0006508">
    <property type="term" value="P:proteolysis"/>
    <property type="evidence" value="ECO:0007669"/>
    <property type="project" value="UniProtKB-KW"/>
</dbReference>
<keyword evidence="3" id="KW-0378">Hydrolase</keyword>
<dbReference type="Proteomes" id="UP001210339">
    <property type="component" value="Chromosome"/>
</dbReference>
<keyword evidence="4" id="KW-1185">Reference proteome</keyword>
<evidence type="ECO:0000256" key="1">
    <source>
        <dbReference type="SAM" id="Phobius"/>
    </source>
</evidence>
<dbReference type="Pfam" id="PF02517">
    <property type="entry name" value="Rce1-like"/>
    <property type="match status" value="1"/>
</dbReference>
<sequence>MKANRPALKRPMKTRTPSKRAWHLRKNNLNVLSVNTATLLLSIAFLVIGSVIHAGGVLTRTVVTELFIMLVPALALAATGKFGRVLKLAPLSFKNVMRVVVMTVLAYPVILLANGLFLTFISQFMELKDVSMNMFMLDEPVGGYLAFMCILPAVCEELYFRGALINSYDIYGARFAIVMSALIFALFHFDIQNFMAPFLLGILFGSFLELTGSIIASMTAHFVNNVIALFFARYVNASLFDYLGNTNLAVEIGSLQLYIITLLVVASLVSAFIIRLLYKQMQFEKRLRESIYGTQRTRSIQSIDLFNFVPVIAMVILYFIYYKVVF</sequence>
<feature type="transmembrane region" description="Helical" evidence="1">
    <location>
        <begin position="29"/>
        <end position="52"/>
    </location>
</feature>
<proteinExistence type="predicted"/>
<feature type="transmembrane region" description="Helical" evidence="1">
    <location>
        <begin position="171"/>
        <end position="189"/>
    </location>
</feature>
<dbReference type="InterPro" id="IPR003675">
    <property type="entry name" value="Rce1/LyrA-like_dom"/>
</dbReference>
<name>A0ABY7QUN4_9FIRM</name>
<dbReference type="EMBL" id="CP115667">
    <property type="protein sequence ID" value="WBW49603.1"/>
    <property type="molecule type" value="Genomic_DNA"/>
</dbReference>
<evidence type="ECO:0000259" key="2">
    <source>
        <dbReference type="Pfam" id="PF02517"/>
    </source>
</evidence>
<gene>
    <name evidence="3" type="ORF">O6R05_06290</name>
</gene>
<accession>A0ABY7QUN4</accession>
<feature type="transmembrane region" description="Helical" evidence="1">
    <location>
        <begin position="58"/>
        <end position="78"/>
    </location>
</feature>
<feature type="transmembrane region" description="Helical" evidence="1">
    <location>
        <begin position="195"/>
        <end position="215"/>
    </location>
</feature>
<organism evidence="3 4">
    <name type="scientific">Peptoniphilus equinus</name>
    <dbReference type="NCBI Taxonomy" id="3016343"/>
    <lineage>
        <taxon>Bacteria</taxon>
        <taxon>Bacillati</taxon>
        <taxon>Bacillota</taxon>
        <taxon>Tissierellia</taxon>
        <taxon>Tissierellales</taxon>
        <taxon>Peptoniphilaceae</taxon>
        <taxon>Peptoniphilus</taxon>
    </lineage>
</organism>
<feature type="transmembrane region" description="Helical" evidence="1">
    <location>
        <begin position="99"/>
        <end position="121"/>
    </location>
</feature>
<reference evidence="3 4" key="1">
    <citation type="submission" date="2023-01" db="EMBL/GenBank/DDBJ databases">
        <authorList>
            <person name="Lee S.H."/>
            <person name="Jung H.S."/>
            <person name="Yun J.U."/>
        </authorList>
    </citation>
    <scope>NUCLEOTIDE SEQUENCE [LARGE SCALE GENOMIC DNA]</scope>
    <source>
        <strain evidence="3 4">CBA3646</strain>
    </source>
</reference>
<dbReference type="RefSeq" id="WP_271191135.1">
    <property type="nucleotide sequence ID" value="NZ_CP115667.1"/>
</dbReference>